<dbReference type="PANTHER" id="PTHR43692">
    <property type="entry name" value="UDP-N-ACETYLMURAMOYLALANINE--D-GLUTAMATE LIGASE"/>
    <property type="match status" value="1"/>
</dbReference>
<dbReference type="GO" id="GO:0005737">
    <property type="term" value="C:cytoplasm"/>
    <property type="evidence" value="ECO:0007669"/>
    <property type="project" value="UniProtKB-SubCell"/>
</dbReference>
<dbReference type="Gene3D" id="3.40.1190.10">
    <property type="entry name" value="Mur-like, catalytic domain"/>
    <property type="match status" value="1"/>
</dbReference>
<dbReference type="SUPFAM" id="SSF53623">
    <property type="entry name" value="MurD-like peptide ligases, catalytic domain"/>
    <property type="match status" value="1"/>
</dbReference>
<comment type="caution">
    <text evidence="8">The sequence shown here is derived from an EMBL/GenBank/DDBJ whole genome shotgun (WGS) entry which is preliminary data.</text>
</comment>
<dbReference type="Proteomes" id="UP000315498">
    <property type="component" value="Unassembled WGS sequence"/>
</dbReference>
<evidence type="ECO:0000256" key="4">
    <source>
        <dbReference type="ARBA" id="ARBA00022598"/>
    </source>
</evidence>
<evidence type="ECO:0000256" key="6">
    <source>
        <dbReference type="ARBA" id="ARBA00022840"/>
    </source>
</evidence>
<dbReference type="EMBL" id="SHBG01000001">
    <property type="protein sequence ID" value="RZO25649.1"/>
    <property type="molecule type" value="Genomic_DNA"/>
</dbReference>
<comment type="pathway">
    <text evidence="2">Cell wall biogenesis; peptidoglycan biosynthesis.</text>
</comment>
<keyword evidence="6" id="KW-0067">ATP-binding</keyword>
<evidence type="ECO:0000256" key="2">
    <source>
        <dbReference type="ARBA" id="ARBA00004752"/>
    </source>
</evidence>
<organism evidence="8 9">
    <name type="scientific">SAR86 cluster bacterium</name>
    <dbReference type="NCBI Taxonomy" id="2030880"/>
    <lineage>
        <taxon>Bacteria</taxon>
        <taxon>Pseudomonadati</taxon>
        <taxon>Pseudomonadota</taxon>
        <taxon>Gammaproteobacteria</taxon>
        <taxon>SAR86 cluster</taxon>
    </lineage>
</organism>
<dbReference type="InterPro" id="IPR036615">
    <property type="entry name" value="Mur_ligase_C_dom_sf"/>
</dbReference>
<reference evidence="8 9" key="1">
    <citation type="submission" date="2019-02" db="EMBL/GenBank/DDBJ databases">
        <title>Prokaryotic population dynamics and viral predation in marine succession experiment using metagenomics: the confinement effect.</title>
        <authorList>
            <person name="Haro-Moreno J.M."/>
            <person name="Rodriguez-Valera F."/>
            <person name="Lopez-Perez M."/>
        </authorList>
    </citation>
    <scope>NUCLEOTIDE SEQUENCE [LARGE SCALE GENOMIC DNA]</scope>
    <source>
        <strain evidence="8">MED-G161</strain>
    </source>
</reference>
<dbReference type="GO" id="GO:0008360">
    <property type="term" value="P:regulation of cell shape"/>
    <property type="evidence" value="ECO:0007669"/>
    <property type="project" value="InterPro"/>
</dbReference>
<name>A0A520MWT1_9GAMM</name>
<comment type="subcellular location">
    <subcellularLocation>
        <location evidence="1">Cytoplasm</location>
    </subcellularLocation>
</comment>
<gene>
    <name evidence="8" type="ORF">EVA94_00035</name>
</gene>
<evidence type="ECO:0000313" key="9">
    <source>
        <dbReference type="Proteomes" id="UP000315498"/>
    </source>
</evidence>
<keyword evidence="5" id="KW-0547">Nucleotide-binding</keyword>
<dbReference type="Pfam" id="PF08245">
    <property type="entry name" value="Mur_ligase_M"/>
    <property type="match status" value="1"/>
</dbReference>
<dbReference type="InterPro" id="IPR036565">
    <property type="entry name" value="Mur-like_cat_sf"/>
</dbReference>
<dbReference type="PANTHER" id="PTHR43692:SF1">
    <property type="entry name" value="UDP-N-ACETYLMURAMOYLALANINE--D-GLUTAMATE LIGASE"/>
    <property type="match status" value="1"/>
</dbReference>
<sequence length="346" mass="40225">MKSLIYGYGETGKSFERYLNKNNEDFEIFDSNISKYNNNLNLKNFDKIFCSPGIPRATFEKLVKENKNVLTDVDIFFNEDNSIKIGITGTNRKSTTAFHLNQLFEHYDSANLIGNIGNTMLDYINNDKAFSIIELSSFQLDKMKKNRLDYGILLNLEVDHLDYHGSLDSYQDAKKKILLAKQKISHETDPYKLFEWITQTKPKKIEFKNLPYRLEITSKNVINDSKSTNYHSLSYAIRKTKDYFNGLNYSLILCGNPKKEEYRKITIDGPKNVFIFGLYAESIKKCIKHPNIIITDSLDEIFEIIYKDLNSKNILFSPGYPSGDEFKNYADRGKYFDLTLKGYLKK</sequence>
<dbReference type="InterPro" id="IPR013221">
    <property type="entry name" value="Mur_ligase_cen"/>
</dbReference>
<protein>
    <submittedName>
        <fullName evidence="8">UDP-N-acetylmuramoylalanine--D-glutamate ligase</fullName>
    </submittedName>
</protein>
<keyword evidence="4 8" id="KW-0436">Ligase</keyword>
<evidence type="ECO:0000259" key="7">
    <source>
        <dbReference type="Pfam" id="PF08245"/>
    </source>
</evidence>
<dbReference type="AlphaFoldDB" id="A0A520MWT1"/>
<evidence type="ECO:0000256" key="5">
    <source>
        <dbReference type="ARBA" id="ARBA00022741"/>
    </source>
</evidence>
<dbReference type="InterPro" id="IPR005762">
    <property type="entry name" value="MurD"/>
</dbReference>
<dbReference type="GO" id="GO:0008764">
    <property type="term" value="F:UDP-N-acetylmuramoylalanine-D-glutamate ligase activity"/>
    <property type="evidence" value="ECO:0007669"/>
    <property type="project" value="InterPro"/>
</dbReference>
<proteinExistence type="predicted"/>
<evidence type="ECO:0000256" key="1">
    <source>
        <dbReference type="ARBA" id="ARBA00004496"/>
    </source>
</evidence>
<accession>A0A520MWT1</accession>
<feature type="domain" description="Mur ligase central" evidence="7">
    <location>
        <begin position="87"/>
        <end position="232"/>
    </location>
</feature>
<keyword evidence="3" id="KW-0963">Cytoplasm</keyword>
<dbReference type="GO" id="GO:0005524">
    <property type="term" value="F:ATP binding"/>
    <property type="evidence" value="ECO:0007669"/>
    <property type="project" value="UniProtKB-KW"/>
</dbReference>
<evidence type="ECO:0000256" key="3">
    <source>
        <dbReference type="ARBA" id="ARBA00022490"/>
    </source>
</evidence>
<evidence type="ECO:0000313" key="8">
    <source>
        <dbReference type="EMBL" id="RZO25649.1"/>
    </source>
</evidence>
<dbReference type="GO" id="GO:0051301">
    <property type="term" value="P:cell division"/>
    <property type="evidence" value="ECO:0007669"/>
    <property type="project" value="InterPro"/>
</dbReference>
<dbReference type="SUPFAM" id="SSF53244">
    <property type="entry name" value="MurD-like peptide ligases, peptide-binding domain"/>
    <property type="match status" value="1"/>
</dbReference>